<feature type="transmembrane region" description="Helical" evidence="6">
    <location>
        <begin position="254"/>
        <end position="271"/>
    </location>
</feature>
<feature type="transmembrane region" description="Helical" evidence="6">
    <location>
        <begin position="304"/>
        <end position="326"/>
    </location>
</feature>
<dbReference type="InterPro" id="IPR008457">
    <property type="entry name" value="Cu-R_CopD_dom"/>
</dbReference>
<dbReference type="OrthoDB" id="2387346at2"/>
<accession>A0A2N5MAL6</accession>
<dbReference type="RefSeq" id="WP_101640124.1">
    <property type="nucleotide sequence ID" value="NZ_PGUY01000008.1"/>
</dbReference>
<keyword evidence="3 6" id="KW-0812">Transmembrane</keyword>
<keyword evidence="5 6" id="KW-0472">Membrane</keyword>
<dbReference type="EMBL" id="PGUY01000008">
    <property type="protein sequence ID" value="PLT31373.1"/>
    <property type="molecule type" value="Genomic_DNA"/>
</dbReference>
<dbReference type="GO" id="GO:0006825">
    <property type="term" value="P:copper ion transport"/>
    <property type="evidence" value="ECO:0007669"/>
    <property type="project" value="InterPro"/>
</dbReference>
<feature type="domain" description="Copper resistance protein D" evidence="7">
    <location>
        <begin position="169"/>
        <end position="267"/>
    </location>
</feature>
<keyword evidence="4 6" id="KW-1133">Transmembrane helix</keyword>
<keyword evidence="2" id="KW-1003">Cell membrane</keyword>
<proteinExistence type="predicted"/>
<dbReference type="GO" id="GO:0005886">
    <property type="term" value="C:plasma membrane"/>
    <property type="evidence" value="ECO:0007669"/>
    <property type="project" value="UniProtKB-SubCell"/>
</dbReference>
<feature type="transmembrane region" description="Helical" evidence="6">
    <location>
        <begin position="12"/>
        <end position="29"/>
    </location>
</feature>
<feature type="transmembrane region" description="Helical" evidence="6">
    <location>
        <begin position="137"/>
        <end position="161"/>
    </location>
</feature>
<evidence type="ECO:0000256" key="3">
    <source>
        <dbReference type="ARBA" id="ARBA00022692"/>
    </source>
</evidence>
<dbReference type="AlphaFoldDB" id="A0A2N5MAL6"/>
<feature type="transmembrane region" description="Helical" evidence="6">
    <location>
        <begin position="112"/>
        <end position="131"/>
    </location>
</feature>
<evidence type="ECO:0000256" key="4">
    <source>
        <dbReference type="ARBA" id="ARBA00022989"/>
    </source>
</evidence>
<feature type="transmembrane region" description="Helical" evidence="6">
    <location>
        <begin position="173"/>
        <end position="197"/>
    </location>
</feature>
<reference evidence="8 9" key="1">
    <citation type="submission" date="2017-11" db="EMBL/GenBank/DDBJ databases">
        <title>Comparitive Functional Genomics of Dry Heat Resistant strains isolated from the Viking Spacecraft.</title>
        <authorList>
            <person name="Seuylemezian A."/>
            <person name="Cooper K."/>
            <person name="Vaishampayan P."/>
        </authorList>
    </citation>
    <scope>NUCLEOTIDE SEQUENCE [LARGE SCALE GENOMIC DNA]</scope>
    <source>
        <strain evidence="8 9">V1-29</strain>
    </source>
</reference>
<keyword evidence="9" id="KW-1185">Reference proteome</keyword>
<evidence type="ECO:0000256" key="2">
    <source>
        <dbReference type="ARBA" id="ARBA00022475"/>
    </source>
</evidence>
<feature type="transmembrane region" description="Helical" evidence="6">
    <location>
        <begin position="41"/>
        <end position="65"/>
    </location>
</feature>
<evidence type="ECO:0000313" key="9">
    <source>
        <dbReference type="Proteomes" id="UP000234748"/>
    </source>
</evidence>
<comment type="subcellular location">
    <subcellularLocation>
        <location evidence="1">Cell membrane</location>
        <topology evidence="1">Multi-pass membrane protein</topology>
    </subcellularLocation>
</comment>
<name>A0A2N5MAL6_9BACI</name>
<comment type="caution">
    <text evidence="8">The sequence shown here is derived from an EMBL/GenBank/DDBJ whole genome shotgun (WGS) entry which is preliminary data.</text>
</comment>
<protein>
    <recommendedName>
        <fullName evidence="7">Copper resistance protein D domain-containing protein</fullName>
    </recommendedName>
</protein>
<evidence type="ECO:0000313" key="8">
    <source>
        <dbReference type="EMBL" id="PLT31373.1"/>
    </source>
</evidence>
<organism evidence="8 9">
    <name type="scientific">Peribacillus deserti</name>
    <dbReference type="NCBI Taxonomy" id="673318"/>
    <lineage>
        <taxon>Bacteria</taxon>
        <taxon>Bacillati</taxon>
        <taxon>Bacillota</taxon>
        <taxon>Bacilli</taxon>
        <taxon>Bacillales</taxon>
        <taxon>Bacillaceae</taxon>
        <taxon>Peribacillus</taxon>
    </lineage>
</organism>
<sequence length="356" mass="39332">MNILVPTSEILNYLFFSILAGHIILLFVPESMKPSTRVPKPLLLLSTLGIFVCSLVPVIGAAAYFSEGPDLLPMLLSVITTFTIGKVWLLSGFVATFFWMTLYVEGNKYLQAFWLLLLVGAVGSASHVASLSFKEGFVFHSMHFLTVILWVGILLHVGWFAKDINNWSEFLKWFNLFALTCFLLAAASGFVLMTYIIEPGQYLNSWGIPYGQVLLLKHISAAAVVVFAFLNGVLSRKIIKDPTFNPLPWVRMEGLLLLIVFSLTGVLSTLSPPHETTLTSAVSPWLKWITGDVLSIPLDIQLDLSLSGVLLTVMSIVFIALILVSFLKQDKPILALLFGLGFIGSLYLGLMMNLQL</sequence>
<evidence type="ECO:0000256" key="1">
    <source>
        <dbReference type="ARBA" id="ARBA00004651"/>
    </source>
</evidence>
<evidence type="ECO:0000256" key="6">
    <source>
        <dbReference type="SAM" id="Phobius"/>
    </source>
</evidence>
<dbReference type="Pfam" id="PF05425">
    <property type="entry name" value="CopD"/>
    <property type="match status" value="1"/>
</dbReference>
<dbReference type="InterPro" id="IPR032694">
    <property type="entry name" value="CopC/D"/>
</dbReference>
<feature type="transmembrane region" description="Helical" evidence="6">
    <location>
        <begin position="209"/>
        <end position="234"/>
    </location>
</feature>
<feature type="transmembrane region" description="Helical" evidence="6">
    <location>
        <begin position="71"/>
        <end position="100"/>
    </location>
</feature>
<evidence type="ECO:0000259" key="7">
    <source>
        <dbReference type="Pfam" id="PF05425"/>
    </source>
</evidence>
<feature type="transmembrane region" description="Helical" evidence="6">
    <location>
        <begin position="333"/>
        <end position="354"/>
    </location>
</feature>
<dbReference type="Proteomes" id="UP000234748">
    <property type="component" value="Unassembled WGS sequence"/>
</dbReference>
<gene>
    <name evidence="8" type="ORF">CUU66_02590</name>
</gene>
<evidence type="ECO:0000256" key="5">
    <source>
        <dbReference type="ARBA" id="ARBA00023136"/>
    </source>
</evidence>
<dbReference type="PANTHER" id="PTHR34820:SF4">
    <property type="entry name" value="INNER MEMBRANE PROTEIN YEBZ"/>
    <property type="match status" value="1"/>
</dbReference>
<dbReference type="PANTHER" id="PTHR34820">
    <property type="entry name" value="INNER MEMBRANE PROTEIN YEBZ"/>
    <property type="match status" value="1"/>
</dbReference>